<dbReference type="GO" id="GO:0016787">
    <property type="term" value="F:hydrolase activity"/>
    <property type="evidence" value="ECO:0007669"/>
    <property type="project" value="UniProtKB-KW"/>
</dbReference>
<dbReference type="EMBL" id="BAABHV010000008">
    <property type="protein sequence ID" value="GAA5049973.1"/>
    <property type="molecule type" value="Genomic_DNA"/>
</dbReference>
<reference evidence="6" key="1">
    <citation type="journal article" date="2019" name="Int. J. Syst. Evol. Microbiol.">
        <title>The Global Catalogue of Microorganisms (GCM) 10K type strain sequencing project: providing services to taxonomists for standard genome sequencing and annotation.</title>
        <authorList>
            <consortium name="The Broad Institute Genomics Platform"/>
            <consortium name="The Broad Institute Genome Sequencing Center for Infectious Disease"/>
            <person name="Wu L."/>
            <person name="Ma J."/>
        </authorList>
    </citation>
    <scope>NUCLEOTIDE SEQUENCE [LARGE SCALE GENOMIC DNA]</scope>
    <source>
        <strain evidence="6">JCM 18014</strain>
    </source>
</reference>
<comment type="caution">
    <text evidence="5">The sequence shown here is derived from an EMBL/GenBank/DDBJ whole genome shotgun (WGS) entry which is preliminary data.</text>
</comment>
<evidence type="ECO:0000256" key="3">
    <source>
        <dbReference type="PROSITE-ProRule" id="PRU10038"/>
    </source>
</evidence>
<organism evidence="5 6">
    <name type="scientific">Erythrobacter westpacificensis</name>
    <dbReference type="NCBI Taxonomy" id="1055231"/>
    <lineage>
        <taxon>Bacteria</taxon>
        <taxon>Pseudomonadati</taxon>
        <taxon>Pseudomonadota</taxon>
        <taxon>Alphaproteobacteria</taxon>
        <taxon>Sphingomonadales</taxon>
        <taxon>Erythrobacteraceae</taxon>
        <taxon>Erythrobacter/Porphyrobacter group</taxon>
        <taxon>Erythrobacter</taxon>
    </lineage>
</organism>
<evidence type="ECO:0000313" key="5">
    <source>
        <dbReference type="EMBL" id="GAA5049973.1"/>
    </source>
</evidence>
<keyword evidence="6" id="KW-1185">Reference proteome</keyword>
<evidence type="ECO:0000313" key="6">
    <source>
        <dbReference type="Proteomes" id="UP001500518"/>
    </source>
</evidence>
<dbReference type="PANTHER" id="PTHR48081:SF30">
    <property type="entry name" value="ACETYL-HYDROLASE LIPR-RELATED"/>
    <property type="match status" value="1"/>
</dbReference>
<sequence>MSDPVLAELIAGLRAGGPDLAADPATLRPDYEALFATMPVADDLAIEQVDLDGVSALRVATPGSDTGKAILYLHGGGYVVGSAQGYRGLAGEVSRAAGMPAMVLDYRLAPEHPFPAAVDDAVAAYRALVAGGTKPANIVLAGDSAGGGLALAALLKLRDEGDALPAAALLISPWADATCTASSLTSKAAEDPSLTKHGLDVCAHRYLGGSPASDPLASPAKADLSGLPPLLVQVGSIEILLDDALAIAASAAAAGTMVRLEVHPGLPHVFHAFHFMLPQAKAALDDAGAFLAGHAS</sequence>
<accession>A0ABP9K5V6</accession>
<protein>
    <submittedName>
        <fullName evidence="5">Alpha/beta hydrolase</fullName>
    </submittedName>
</protein>
<dbReference type="Pfam" id="PF07859">
    <property type="entry name" value="Abhydrolase_3"/>
    <property type="match status" value="1"/>
</dbReference>
<dbReference type="InterPro" id="IPR029058">
    <property type="entry name" value="AB_hydrolase_fold"/>
</dbReference>
<feature type="domain" description="Alpha/beta hydrolase fold-3" evidence="4">
    <location>
        <begin position="70"/>
        <end position="271"/>
    </location>
</feature>
<dbReference type="RefSeq" id="WP_346031893.1">
    <property type="nucleotide sequence ID" value="NZ_BAABHV010000008.1"/>
</dbReference>
<proteinExistence type="inferred from homology"/>
<comment type="similarity">
    <text evidence="1">Belongs to the 'GDXG' lipolytic enzyme family.</text>
</comment>
<dbReference type="InterPro" id="IPR033140">
    <property type="entry name" value="Lipase_GDXG_put_SER_AS"/>
</dbReference>
<gene>
    <name evidence="5" type="ORF">GCM10023208_08560</name>
</gene>
<feature type="active site" evidence="3">
    <location>
        <position position="144"/>
    </location>
</feature>
<keyword evidence="2 5" id="KW-0378">Hydrolase</keyword>
<name>A0ABP9K5V6_9SPHN</name>
<dbReference type="InterPro" id="IPR013094">
    <property type="entry name" value="AB_hydrolase_3"/>
</dbReference>
<evidence type="ECO:0000256" key="1">
    <source>
        <dbReference type="ARBA" id="ARBA00010515"/>
    </source>
</evidence>
<dbReference type="Gene3D" id="3.40.50.1820">
    <property type="entry name" value="alpha/beta hydrolase"/>
    <property type="match status" value="1"/>
</dbReference>
<dbReference type="SUPFAM" id="SSF53474">
    <property type="entry name" value="alpha/beta-Hydrolases"/>
    <property type="match status" value="1"/>
</dbReference>
<dbReference type="InterPro" id="IPR050300">
    <property type="entry name" value="GDXG_lipolytic_enzyme"/>
</dbReference>
<evidence type="ECO:0000256" key="2">
    <source>
        <dbReference type="ARBA" id="ARBA00022801"/>
    </source>
</evidence>
<evidence type="ECO:0000259" key="4">
    <source>
        <dbReference type="Pfam" id="PF07859"/>
    </source>
</evidence>
<dbReference type="PROSITE" id="PS01174">
    <property type="entry name" value="LIPASE_GDXG_SER"/>
    <property type="match status" value="1"/>
</dbReference>
<dbReference type="PANTHER" id="PTHR48081">
    <property type="entry name" value="AB HYDROLASE SUPERFAMILY PROTEIN C4A8.06C"/>
    <property type="match status" value="1"/>
</dbReference>
<dbReference type="Proteomes" id="UP001500518">
    <property type="component" value="Unassembled WGS sequence"/>
</dbReference>